<dbReference type="Pfam" id="PF00486">
    <property type="entry name" value="Trans_reg_C"/>
    <property type="match status" value="1"/>
</dbReference>
<keyword evidence="3" id="KW-0805">Transcription regulation</keyword>
<dbReference type="GO" id="GO:0005829">
    <property type="term" value="C:cytosol"/>
    <property type="evidence" value="ECO:0007669"/>
    <property type="project" value="TreeGrafter"/>
</dbReference>
<dbReference type="Gene3D" id="1.10.10.10">
    <property type="entry name" value="Winged helix-like DNA-binding domain superfamily/Winged helix DNA-binding domain"/>
    <property type="match status" value="1"/>
</dbReference>
<sequence>MRIVLLENNFTSSREIFSALTKSSFSVDMVQSDQAAIELLRNYDYGLAILHLQHPDIYGYDILSTLRSLKIIIPVIVISPINTPAVKIRAFSAGADDYLAEPFDPTELTARVQAILRRAHGYAHPIAEIGNLTVNLGNHTVTANNKQIHLTCKEFAILELLILRKGMAQTKETLLNHLYGGRDEPDIKIIDVFICKLRKKLQAAGIDNLISTVWGRGYILNTPQTQQMPASSSMPEKSTQHTQPSATHTNHLHAVGDNA</sequence>
<dbReference type="EMBL" id="PEBQ01000087">
    <property type="protein sequence ID" value="PHY94566.1"/>
    <property type="molecule type" value="Genomic_DNA"/>
</dbReference>
<accession>A0A2G4RDB9</accession>
<keyword evidence="4 7" id="KW-0238">DNA-binding</keyword>
<dbReference type="PROSITE" id="PS51755">
    <property type="entry name" value="OMPR_PHOB"/>
    <property type="match status" value="1"/>
</dbReference>
<organism evidence="11 12">
    <name type="scientific">Acetobacter pomorum</name>
    <dbReference type="NCBI Taxonomy" id="65959"/>
    <lineage>
        <taxon>Bacteria</taxon>
        <taxon>Pseudomonadati</taxon>
        <taxon>Pseudomonadota</taxon>
        <taxon>Alphaproteobacteria</taxon>
        <taxon>Acetobacterales</taxon>
        <taxon>Acetobacteraceae</taxon>
        <taxon>Acetobacter</taxon>
    </lineage>
</organism>
<keyword evidence="2" id="KW-0902">Two-component regulatory system</keyword>
<dbReference type="Pfam" id="PF00072">
    <property type="entry name" value="Response_reg"/>
    <property type="match status" value="1"/>
</dbReference>
<feature type="DNA-binding region" description="OmpR/PhoB-type" evidence="7">
    <location>
        <begin position="124"/>
        <end position="222"/>
    </location>
</feature>
<dbReference type="SUPFAM" id="SSF52172">
    <property type="entry name" value="CheY-like"/>
    <property type="match status" value="1"/>
</dbReference>
<keyword evidence="1" id="KW-0597">Phosphoprotein</keyword>
<evidence type="ECO:0000256" key="6">
    <source>
        <dbReference type="PROSITE-ProRule" id="PRU00169"/>
    </source>
</evidence>
<feature type="compositionally biased region" description="Polar residues" evidence="8">
    <location>
        <begin position="225"/>
        <end position="249"/>
    </location>
</feature>
<dbReference type="RefSeq" id="WP_042786441.1">
    <property type="nucleotide sequence ID" value="NZ_PEBQ01000087.1"/>
</dbReference>
<evidence type="ECO:0000256" key="8">
    <source>
        <dbReference type="SAM" id="MobiDB-lite"/>
    </source>
</evidence>
<dbReference type="FunFam" id="1.10.10.10:FF:000052">
    <property type="entry name" value="Cell cycle response regulator"/>
    <property type="match status" value="1"/>
</dbReference>
<name>A0A2G4RDB9_9PROT</name>
<evidence type="ECO:0000256" key="2">
    <source>
        <dbReference type="ARBA" id="ARBA00023012"/>
    </source>
</evidence>
<evidence type="ECO:0000256" key="4">
    <source>
        <dbReference type="ARBA" id="ARBA00023125"/>
    </source>
</evidence>
<reference evidence="11 12" key="1">
    <citation type="submission" date="2017-10" db="EMBL/GenBank/DDBJ databases">
        <title>Genomic analysis of the genus Acetobacter.</title>
        <authorList>
            <person name="Kim K.H."/>
            <person name="Chun B.H."/>
            <person name="Son A.R."/>
            <person name="Jeon C.O."/>
        </authorList>
    </citation>
    <scope>NUCLEOTIDE SEQUENCE [LARGE SCALE GENOMIC DNA]</scope>
    <source>
        <strain evidence="11 12">LHT 2458</strain>
    </source>
</reference>
<feature type="domain" description="Response regulatory" evidence="9">
    <location>
        <begin position="2"/>
        <end position="116"/>
    </location>
</feature>
<evidence type="ECO:0000259" key="10">
    <source>
        <dbReference type="PROSITE" id="PS51755"/>
    </source>
</evidence>
<keyword evidence="5" id="KW-0804">Transcription</keyword>
<evidence type="ECO:0000259" key="9">
    <source>
        <dbReference type="PROSITE" id="PS50110"/>
    </source>
</evidence>
<dbReference type="PROSITE" id="PS50110">
    <property type="entry name" value="RESPONSE_REGULATORY"/>
    <property type="match status" value="1"/>
</dbReference>
<dbReference type="Proteomes" id="UP000228751">
    <property type="component" value="Unassembled WGS sequence"/>
</dbReference>
<comment type="caution">
    <text evidence="6">Lacks conserved residue(s) required for the propagation of feature annotation.</text>
</comment>
<dbReference type="AlphaFoldDB" id="A0A2G4RDB9"/>
<evidence type="ECO:0000256" key="3">
    <source>
        <dbReference type="ARBA" id="ARBA00023015"/>
    </source>
</evidence>
<comment type="caution">
    <text evidence="11">The sequence shown here is derived from an EMBL/GenBank/DDBJ whole genome shotgun (WGS) entry which is preliminary data.</text>
</comment>
<feature type="domain" description="OmpR/PhoB-type" evidence="10">
    <location>
        <begin position="124"/>
        <end position="222"/>
    </location>
</feature>
<feature type="region of interest" description="Disordered" evidence="8">
    <location>
        <begin position="225"/>
        <end position="259"/>
    </location>
</feature>
<dbReference type="GO" id="GO:0032993">
    <property type="term" value="C:protein-DNA complex"/>
    <property type="evidence" value="ECO:0007669"/>
    <property type="project" value="TreeGrafter"/>
</dbReference>
<dbReference type="OrthoDB" id="9802426at2"/>
<dbReference type="GO" id="GO:0000156">
    <property type="term" value="F:phosphorelay response regulator activity"/>
    <property type="evidence" value="ECO:0007669"/>
    <property type="project" value="TreeGrafter"/>
</dbReference>
<dbReference type="Gene3D" id="6.10.250.690">
    <property type="match status" value="1"/>
</dbReference>
<evidence type="ECO:0000256" key="7">
    <source>
        <dbReference type="PROSITE-ProRule" id="PRU01091"/>
    </source>
</evidence>
<dbReference type="SMART" id="SM00862">
    <property type="entry name" value="Trans_reg_C"/>
    <property type="match status" value="1"/>
</dbReference>
<dbReference type="SMART" id="SM00448">
    <property type="entry name" value="REC"/>
    <property type="match status" value="1"/>
</dbReference>
<dbReference type="CDD" id="cd00383">
    <property type="entry name" value="trans_reg_C"/>
    <property type="match status" value="1"/>
</dbReference>
<dbReference type="Gene3D" id="3.40.50.2300">
    <property type="match status" value="1"/>
</dbReference>
<evidence type="ECO:0000313" key="12">
    <source>
        <dbReference type="Proteomes" id="UP000228751"/>
    </source>
</evidence>
<dbReference type="PANTHER" id="PTHR48111">
    <property type="entry name" value="REGULATOR OF RPOS"/>
    <property type="match status" value="1"/>
</dbReference>
<dbReference type="InterPro" id="IPR036388">
    <property type="entry name" value="WH-like_DNA-bd_sf"/>
</dbReference>
<dbReference type="PANTHER" id="PTHR48111:SF22">
    <property type="entry name" value="REGULATOR OF RPOS"/>
    <property type="match status" value="1"/>
</dbReference>
<evidence type="ECO:0000256" key="1">
    <source>
        <dbReference type="ARBA" id="ARBA00022553"/>
    </source>
</evidence>
<dbReference type="InterPro" id="IPR001867">
    <property type="entry name" value="OmpR/PhoB-type_DNA-bd"/>
</dbReference>
<evidence type="ECO:0000256" key="5">
    <source>
        <dbReference type="ARBA" id="ARBA00023163"/>
    </source>
</evidence>
<dbReference type="InterPro" id="IPR001789">
    <property type="entry name" value="Sig_transdc_resp-reg_receiver"/>
</dbReference>
<evidence type="ECO:0000313" key="11">
    <source>
        <dbReference type="EMBL" id="PHY94566.1"/>
    </source>
</evidence>
<dbReference type="GO" id="GO:0000976">
    <property type="term" value="F:transcription cis-regulatory region binding"/>
    <property type="evidence" value="ECO:0007669"/>
    <property type="project" value="TreeGrafter"/>
</dbReference>
<gene>
    <name evidence="11" type="ORF">CSR02_05605</name>
</gene>
<proteinExistence type="predicted"/>
<dbReference type="GO" id="GO:0006355">
    <property type="term" value="P:regulation of DNA-templated transcription"/>
    <property type="evidence" value="ECO:0007669"/>
    <property type="project" value="InterPro"/>
</dbReference>
<keyword evidence="12" id="KW-1185">Reference proteome</keyword>
<protein>
    <submittedName>
        <fullName evidence="11">DNA-binding response regulator</fullName>
    </submittedName>
</protein>
<dbReference type="InterPro" id="IPR011006">
    <property type="entry name" value="CheY-like_superfamily"/>
</dbReference>
<dbReference type="InterPro" id="IPR039420">
    <property type="entry name" value="WalR-like"/>
</dbReference>